<feature type="region of interest" description="Disordered" evidence="1">
    <location>
        <begin position="332"/>
        <end position="522"/>
    </location>
</feature>
<feature type="region of interest" description="Disordered" evidence="1">
    <location>
        <begin position="165"/>
        <end position="310"/>
    </location>
</feature>
<accession>A0A8J4EXJ0</accession>
<feature type="compositionally biased region" description="Low complexity" evidence="1">
    <location>
        <begin position="272"/>
        <end position="310"/>
    </location>
</feature>
<feature type="compositionally biased region" description="Low complexity" evidence="1">
    <location>
        <begin position="399"/>
        <end position="433"/>
    </location>
</feature>
<feature type="region of interest" description="Disordered" evidence="1">
    <location>
        <begin position="16"/>
        <end position="150"/>
    </location>
</feature>
<dbReference type="EMBL" id="BNCO01000010">
    <property type="protein sequence ID" value="GIL51172.1"/>
    <property type="molecule type" value="Genomic_DNA"/>
</dbReference>
<evidence type="ECO:0000313" key="2">
    <source>
        <dbReference type="EMBL" id="GIL51172.1"/>
    </source>
</evidence>
<evidence type="ECO:0000313" key="3">
    <source>
        <dbReference type="Proteomes" id="UP000747399"/>
    </source>
</evidence>
<comment type="caution">
    <text evidence="2">The sequence shown here is derived from an EMBL/GenBank/DDBJ whole genome shotgun (WGS) entry which is preliminary data.</text>
</comment>
<feature type="compositionally biased region" description="Basic and acidic residues" evidence="1">
    <location>
        <begin position="485"/>
        <end position="498"/>
    </location>
</feature>
<reference evidence="2" key="1">
    <citation type="journal article" date="2021" name="Proc. Natl. Acad. Sci. U.S.A.">
        <title>Three genomes in the algal genus Volvox reveal the fate of a haploid sex-determining region after a transition to homothallism.</title>
        <authorList>
            <person name="Yamamoto K."/>
            <person name="Hamaji T."/>
            <person name="Kawai-Toyooka H."/>
            <person name="Matsuzaki R."/>
            <person name="Takahashi F."/>
            <person name="Nishimura Y."/>
            <person name="Kawachi M."/>
            <person name="Noguchi H."/>
            <person name="Minakuchi Y."/>
            <person name="Umen J.G."/>
            <person name="Toyoda A."/>
            <person name="Nozaki H."/>
        </authorList>
    </citation>
    <scope>NUCLEOTIDE SEQUENCE</scope>
    <source>
        <strain evidence="2">NIES-3780</strain>
    </source>
</reference>
<feature type="compositionally biased region" description="Polar residues" evidence="1">
    <location>
        <begin position="16"/>
        <end position="31"/>
    </location>
</feature>
<keyword evidence="3" id="KW-1185">Reference proteome</keyword>
<feature type="compositionally biased region" description="Polar residues" evidence="1">
    <location>
        <begin position="447"/>
        <end position="457"/>
    </location>
</feature>
<dbReference type="Proteomes" id="UP000747399">
    <property type="component" value="Unassembled WGS sequence"/>
</dbReference>
<protein>
    <submittedName>
        <fullName evidence="2">Uncharacterized protein</fullName>
    </submittedName>
</protein>
<evidence type="ECO:0000256" key="1">
    <source>
        <dbReference type="SAM" id="MobiDB-lite"/>
    </source>
</evidence>
<name>A0A8J4EXJ0_9CHLO</name>
<organism evidence="2 3">
    <name type="scientific">Volvox africanus</name>
    <dbReference type="NCBI Taxonomy" id="51714"/>
    <lineage>
        <taxon>Eukaryota</taxon>
        <taxon>Viridiplantae</taxon>
        <taxon>Chlorophyta</taxon>
        <taxon>core chlorophytes</taxon>
        <taxon>Chlorophyceae</taxon>
        <taxon>CS clade</taxon>
        <taxon>Chlamydomonadales</taxon>
        <taxon>Volvocaceae</taxon>
        <taxon>Volvox</taxon>
    </lineage>
</organism>
<sequence>MIGGLKQARFEISSIRQPQLKTKPAQQQKVVNQLDADKPSGGDDDDLLPDVPKDSGPPESSPVATKGESKHPKDAAVSSRSAGPPKGHEPTVQAAAKGSHRERGRPRTGTSTELADGPAPKKQPQIQETQAAGCGVDVQPTNPQPMSGDDIWQLNLKLGRMVEQLADPEESKAGRRKQNGPTLTENLTKRWGGNYSQLLDKSFPTEVAEEPPPPKYEPPLFLENASMEDVQGDEDSEPQPSGNPGNAAVLEALPKSSPLLKASATVTTAPNRKGSAAAAGTKAGAGRRGAAMGRKKASATAPALAAPAGAAAKNNSLIDIPAVLDQDCADVDVCQDTPGDTETSDGQGDVRTSGHVRQKDNDLVPTTRRGARRAKAGETEAAAKAVQPRPQGQARRAARGAGTAAKAATAAEQDPGDTMDTAPTTTIATALAPSGSTNPTRIRRSIPSVTAFGSTVSKPPLPPPLDPTEDPGANGGDAGAVAVKRSRDTLTTCEDKSRMSKAIRMEQQQQAKDTEALRSRNAELDIRCRQQADQIKELKEERANSEKRIASLEMERKRDASDLATTQREIEKLRAELKDRDDKIKARDVEISKIRQSMVEVKQLKDQMDAVMKSWPK</sequence>
<feature type="compositionally biased region" description="Basic and acidic residues" evidence="1">
    <location>
        <begin position="512"/>
        <end position="522"/>
    </location>
</feature>
<dbReference type="AlphaFoldDB" id="A0A8J4EXJ0"/>
<gene>
    <name evidence="2" type="ORF">Vafri_7239</name>
</gene>
<proteinExistence type="predicted"/>